<reference evidence="2" key="1">
    <citation type="submission" date="2007-07" db="EMBL/GenBank/DDBJ databases">
        <title>PCAP assembly of the Caenorhabditis remanei genome.</title>
        <authorList>
            <consortium name="The Caenorhabditis remanei Sequencing Consortium"/>
            <person name="Wilson R.K."/>
        </authorList>
    </citation>
    <scope>NUCLEOTIDE SEQUENCE [LARGE SCALE GENOMIC DNA]</scope>
    <source>
        <strain evidence="2">PB4641</strain>
    </source>
</reference>
<dbReference type="SUPFAM" id="SSF81321">
    <property type="entry name" value="Family A G protein-coupled receptor-like"/>
    <property type="match status" value="1"/>
</dbReference>
<sequence>MPYLEKVTGTNWKISMAYDHIRTFANGSVCIRRVLRYFGACLICRAEIIAHSVGCAFIVFRINHPDAILTPDYSSWVVLIYTAIFGASMALFASHFIYRYGSIDKPFGKRFTSGWKLAIILLFPVVYSLWWAAVVRICFWPNDDMKEYTRWRVLITDTHSNRQGNYRDLIMKTVGQDVENISYIGTMFYQQKTGNVDETLNPIAWVGVGQMFFMVGSSMTCVFGFGTLCYTRLSNQLSIVSSAANNLQKQLFYSLVLQTLIPLVLMHIPITVYFVCPMLNMDLDFASVFVASTITLYPAVDPLPSFFVIKSYREAILGVFQKIQGMPPRNTSVGVATSAVRFDSKIVVHII</sequence>
<dbReference type="KEGG" id="crq:GCK72_016972"/>
<dbReference type="RefSeq" id="XP_003104433.2">
    <property type="nucleotide sequence ID" value="XM_003104385.2"/>
</dbReference>
<dbReference type="eggNOG" id="ENOG502TG8N">
    <property type="taxonomic scope" value="Eukaryota"/>
</dbReference>
<dbReference type="GO" id="GO:0005886">
    <property type="term" value="C:plasma membrane"/>
    <property type="evidence" value="ECO:0007669"/>
    <property type="project" value="TreeGrafter"/>
</dbReference>
<feature type="transmembrane region" description="Helical" evidence="1">
    <location>
        <begin position="42"/>
        <end position="62"/>
    </location>
</feature>
<dbReference type="AlphaFoldDB" id="E3MHD3"/>
<keyword evidence="1" id="KW-0472">Membrane</keyword>
<keyword evidence="3" id="KW-1185">Reference proteome</keyword>
<organism evidence="3">
    <name type="scientific">Caenorhabditis remanei</name>
    <name type="common">Caenorhabditis vulgaris</name>
    <dbReference type="NCBI Taxonomy" id="31234"/>
    <lineage>
        <taxon>Eukaryota</taxon>
        <taxon>Metazoa</taxon>
        <taxon>Ecdysozoa</taxon>
        <taxon>Nematoda</taxon>
        <taxon>Chromadorea</taxon>
        <taxon>Rhabditida</taxon>
        <taxon>Rhabditina</taxon>
        <taxon>Rhabditomorpha</taxon>
        <taxon>Rhabditoidea</taxon>
        <taxon>Rhabditidae</taxon>
        <taxon>Peloderinae</taxon>
        <taxon>Caenorhabditis</taxon>
    </lineage>
</organism>
<dbReference type="InterPro" id="IPR019428">
    <property type="entry name" value="7TM_GPCR_serpentine_rcpt_Str"/>
</dbReference>
<dbReference type="Pfam" id="PF10326">
    <property type="entry name" value="7TM_GPCR_Str"/>
    <property type="match status" value="1"/>
</dbReference>
<feature type="transmembrane region" description="Helical" evidence="1">
    <location>
        <begin position="74"/>
        <end position="98"/>
    </location>
</feature>
<dbReference type="GO" id="GO:0042048">
    <property type="term" value="P:olfactory behavior"/>
    <property type="evidence" value="ECO:0007669"/>
    <property type="project" value="TreeGrafter"/>
</dbReference>
<name>E3MHD3_CAERE</name>
<feature type="transmembrane region" description="Helical" evidence="1">
    <location>
        <begin position="251"/>
        <end position="274"/>
    </location>
</feature>
<dbReference type="HOGENOM" id="CLU_036335_2_0_1"/>
<accession>E3MHD3</accession>
<dbReference type="InParanoid" id="E3MHD3"/>
<dbReference type="GO" id="GO:0038022">
    <property type="term" value="F:G protein-coupled olfactory receptor activity"/>
    <property type="evidence" value="ECO:0007669"/>
    <property type="project" value="TreeGrafter"/>
</dbReference>
<feature type="transmembrane region" description="Helical" evidence="1">
    <location>
        <begin position="286"/>
        <end position="309"/>
    </location>
</feature>
<feature type="transmembrane region" description="Helical" evidence="1">
    <location>
        <begin position="203"/>
        <end position="230"/>
    </location>
</feature>
<dbReference type="GeneID" id="9803161"/>
<evidence type="ECO:0000313" key="2">
    <source>
        <dbReference type="EMBL" id="EFP02034.1"/>
    </source>
</evidence>
<keyword evidence="1" id="KW-0812">Transmembrane</keyword>
<dbReference type="OrthoDB" id="5786227at2759"/>
<protein>
    <submittedName>
        <fullName evidence="2">CRE-STR-188 protein</fullName>
    </submittedName>
</protein>
<gene>
    <name evidence="2" type="primary">Cre-str-188</name>
    <name evidence="2" type="ORF">CRE_22886</name>
</gene>
<dbReference type="Proteomes" id="UP000008281">
    <property type="component" value="Unassembled WGS sequence"/>
</dbReference>
<dbReference type="PANTHER" id="PTHR22943">
    <property type="entry name" value="7-TRANSMEMBRANE DOMAIN RECEPTOR C.ELEGANS"/>
    <property type="match status" value="1"/>
</dbReference>
<feature type="transmembrane region" description="Helical" evidence="1">
    <location>
        <begin position="119"/>
        <end position="142"/>
    </location>
</feature>
<dbReference type="OMA" id="WAAVVRI"/>
<evidence type="ECO:0000256" key="1">
    <source>
        <dbReference type="SAM" id="Phobius"/>
    </source>
</evidence>
<proteinExistence type="predicted"/>
<keyword evidence="1" id="KW-1133">Transmembrane helix</keyword>
<dbReference type="PANTHER" id="PTHR22943:SF112">
    <property type="entry name" value="SEVEN TM RECEPTOR"/>
    <property type="match status" value="1"/>
</dbReference>
<evidence type="ECO:0000313" key="3">
    <source>
        <dbReference type="Proteomes" id="UP000008281"/>
    </source>
</evidence>
<dbReference type="EMBL" id="DS268445">
    <property type="protein sequence ID" value="EFP02034.1"/>
    <property type="molecule type" value="Genomic_DNA"/>
</dbReference>
<dbReference type="CTD" id="9803161"/>